<organism evidence="1 2">
    <name type="scientific">Thermoproteus sp. AZ2</name>
    <dbReference type="NCBI Taxonomy" id="1609232"/>
    <lineage>
        <taxon>Archaea</taxon>
        <taxon>Thermoproteota</taxon>
        <taxon>Thermoprotei</taxon>
        <taxon>Thermoproteales</taxon>
        <taxon>Thermoproteaceae</taxon>
        <taxon>Thermoproteus</taxon>
    </lineage>
</organism>
<dbReference type="Proteomes" id="UP000033636">
    <property type="component" value="Unassembled WGS sequence"/>
</dbReference>
<proteinExistence type="predicted"/>
<protein>
    <submittedName>
        <fullName evidence="1">Uncharacterized protein</fullName>
    </submittedName>
</protein>
<evidence type="ECO:0000313" key="2">
    <source>
        <dbReference type="Proteomes" id="UP000033636"/>
    </source>
</evidence>
<gene>
    <name evidence="1" type="ORF">TU35_002845</name>
</gene>
<accession>A0ACC6UZE2</accession>
<name>A0ACC6UZE2_9CREN</name>
<reference evidence="1" key="1">
    <citation type="submission" date="2024-07" db="EMBL/GenBank/DDBJ databases">
        <title>Metagenome and Metagenome-Assembled Genomes of Archaea from a hot spring from the geothermal field of Los Azufres, Mexico.</title>
        <authorList>
            <person name="Marin-Paredes R."/>
            <person name="Martinez-Romero E."/>
            <person name="Servin-Garciduenas L.E."/>
        </authorList>
    </citation>
    <scope>NUCLEOTIDE SEQUENCE</scope>
</reference>
<comment type="caution">
    <text evidence="1">The sequence shown here is derived from an EMBL/GenBank/DDBJ whole genome shotgun (WGS) entry which is preliminary data.</text>
</comment>
<evidence type="ECO:0000313" key="1">
    <source>
        <dbReference type="EMBL" id="MFB6490179.1"/>
    </source>
</evidence>
<sequence>MAAAQIWEALGRRYSLRGIYKALAALEASGAVSHKYVMAGGRRVKVFFLKE</sequence>
<dbReference type="EMBL" id="JZWT02000005">
    <property type="protein sequence ID" value="MFB6490179.1"/>
    <property type="molecule type" value="Genomic_DNA"/>
</dbReference>